<gene>
    <name evidence="1" type="ORF">PM001_LOCUS1092</name>
</gene>
<reference evidence="1" key="1">
    <citation type="submission" date="2024-01" db="EMBL/GenBank/DDBJ databases">
        <authorList>
            <person name="Webb A."/>
        </authorList>
    </citation>
    <scope>NUCLEOTIDE SEQUENCE</scope>
    <source>
        <strain evidence="1">Pm1</strain>
    </source>
</reference>
<evidence type="ECO:0000313" key="2">
    <source>
        <dbReference type="Proteomes" id="UP001162060"/>
    </source>
</evidence>
<sequence>MFGVSKTKSTWHVVNRETTSALSNTRDSDDYIKTKNSSLGLMLLRMDADFHHG</sequence>
<name>A0AAV1T2U3_9STRA</name>
<evidence type="ECO:0000313" key="1">
    <source>
        <dbReference type="EMBL" id="CAK7895653.1"/>
    </source>
</evidence>
<dbReference type="EMBL" id="CAKLBY020000004">
    <property type="protein sequence ID" value="CAK7895653.1"/>
    <property type="molecule type" value="Genomic_DNA"/>
</dbReference>
<dbReference type="AlphaFoldDB" id="A0AAV1T2U3"/>
<organism evidence="1 2">
    <name type="scientific">Peronospora matthiolae</name>
    <dbReference type="NCBI Taxonomy" id="2874970"/>
    <lineage>
        <taxon>Eukaryota</taxon>
        <taxon>Sar</taxon>
        <taxon>Stramenopiles</taxon>
        <taxon>Oomycota</taxon>
        <taxon>Peronosporomycetes</taxon>
        <taxon>Peronosporales</taxon>
        <taxon>Peronosporaceae</taxon>
        <taxon>Peronospora</taxon>
    </lineage>
</organism>
<protein>
    <submittedName>
        <fullName evidence="1">Uncharacterized protein</fullName>
    </submittedName>
</protein>
<accession>A0AAV1T2U3</accession>
<comment type="caution">
    <text evidence="1">The sequence shown here is derived from an EMBL/GenBank/DDBJ whole genome shotgun (WGS) entry which is preliminary data.</text>
</comment>
<dbReference type="Proteomes" id="UP001162060">
    <property type="component" value="Unassembled WGS sequence"/>
</dbReference>
<proteinExistence type="predicted"/>